<dbReference type="EMBL" id="AZMV01000007">
    <property type="protein sequence ID" value="ETY70983.1"/>
    <property type="molecule type" value="Genomic_DNA"/>
</dbReference>
<reference evidence="1 2" key="1">
    <citation type="journal article" date="2014" name="Genome Announc.">
        <title>The Genome Sequence of Bifidobacterium moukalabense DSM 27321 Highlights the Close Phylogenetic Relatedness with the Bifidobacterium dentium Taxon.</title>
        <authorList>
            <person name="Lugli G.A."/>
            <person name="Duranti S."/>
            <person name="Milani C."/>
            <person name="Turroni F."/>
            <person name="Viappiani A."/>
            <person name="Mangifesta M."/>
            <person name="van Sinderen D."/>
            <person name="Ventura M."/>
        </authorList>
    </citation>
    <scope>NUCLEOTIDE SEQUENCE [LARGE SCALE GENOMIC DNA]</scope>
    <source>
        <strain evidence="1 2">DSM 27321</strain>
    </source>
</reference>
<dbReference type="Proteomes" id="UP000019155">
    <property type="component" value="Unassembled WGS sequence"/>
</dbReference>
<evidence type="ECO:0000313" key="1">
    <source>
        <dbReference type="EMBL" id="ETY70983.1"/>
    </source>
</evidence>
<dbReference type="STRING" id="1435051.BMOU_1846"/>
<dbReference type="OrthoDB" id="9916985at2"/>
<dbReference type="PATRIC" id="fig|1435051.3.peg.1838"/>
<proteinExistence type="predicted"/>
<comment type="caution">
    <text evidence="1">The sequence shown here is derived from an EMBL/GenBank/DDBJ whole genome shotgun (WGS) entry which is preliminary data.</text>
</comment>
<dbReference type="RefSeq" id="WP_034876942.1">
    <property type="nucleotide sequence ID" value="NZ_AZMV01000007.1"/>
</dbReference>
<name>W4N7B9_9BIFI</name>
<gene>
    <name evidence="1" type="ORF">BMOU_1846</name>
</gene>
<organism evidence="1 2">
    <name type="scientific">Bifidobacterium moukalabense DSM 27321</name>
    <dbReference type="NCBI Taxonomy" id="1435051"/>
    <lineage>
        <taxon>Bacteria</taxon>
        <taxon>Bacillati</taxon>
        <taxon>Actinomycetota</taxon>
        <taxon>Actinomycetes</taxon>
        <taxon>Bifidobacteriales</taxon>
        <taxon>Bifidobacteriaceae</taxon>
        <taxon>Bifidobacterium</taxon>
    </lineage>
</organism>
<dbReference type="AlphaFoldDB" id="W4N7B9"/>
<dbReference type="GeneID" id="97501759"/>
<evidence type="ECO:0000313" key="2">
    <source>
        <dbReference type="Proteomes" id="UP000019155"/>
    </source>
</evidence>
<keyword evidence="2" id="KW-1185">Reference proteome</keyword>
<sequence length="168" mass="19670">MNTRIITDVPDATPSLFDEHGRLPVQKSMLSNDGDGDAFDVRVFGHDCVVRAYAWEKRSDNKWKIGERTMVPRISNDGDDVKLAVWLPEDMDELPTDAAICVHWVKSPTRLRRCGYATIPVSELQDEWWKEKDWRARHRIAERIREWWAHRRFHRNPEDAAKAPIPNI</sequence>
<accession>W4N7B9</accession>
<protein>
    <submittedName>
        <fullName evidence="1">Uncharacterized protein</fullName>
    </submittedName>
</protein>